<name>M1PD43_DESSD</name>
<dbReference type="GO" id="GO:0000160">
    <property type="term" value="P:phosphorelay signal transduction system"/>
    <property type="evidence" value="ECO:0007669"/>
    <property type="project" value="InterPro"/>
</dbReference>
<dbReference type="HOGENOM" id="CLU_162532_1_0_7"/>
<evidence type="ECO:0000256" key="1">
    <source>
        <dbReference type="PROSITE-ProRule" id="PRU00110"/>
    </source>
</evidence>
<evidence type="ECO:0000313" key="3">
    <source>
        <dbReference type="EMBL" id="AGF79527.1"/>
    </source>
</evidence>
<feature type="domain" description="HPt" evidence="2">
    <location>
        <begin position="18"/>
        <end position="107"/>
    </location>
</feature>
<dbReference type="SUPFAM" id="SSF47226">
    <property type="entry name" value="Histidine-containing phosphotransfer domain, HPT domain"/>
    <property type="match status" value="1"/>
</dbReference>
<dbReference type="Proteomes" id="UP000011721">
    <property type="component" value="Chromosome"/>
</dbReference>
<gene>
    <name evidence="3" type="ordered locus">UWK_02998</name>
</gene>
<feature type="modified residue" description="Phosphohistidine" evidence="1">
    <location>
        <position position="57"/>
    </location>
</feature>
<organism evidence="3 4">
    <name type="scientific">Desulfocapsa sulfexigens (strain DSM 10523 / SB164P1)</name>
    <dbReference type="NCBI Taxonomy" id="1167006"/>
    <lineage>
        <taxon>Bacteria</taxon>
        <taxon>Pseudomonadati</taxon>
        <taxon>Thermodesulfobacteriota</taxon>
        <taxon>Desulfobulbia</taxon>
        <taxon>Desulfobulbales</taxon>
        <taxon>Desulfocapsaceae</taxon>
        <taxon>Desulfocapsa</taxon>
    </lineage>
</organism>
<sequence length="107" mass="11517">MKDLKWNKEFALEQAADDEELLQELIVIFKESSTSDLAKLKQGIASGDAVTGRASAHSIKGAAASLGFEGIREVSAAMEADCRDGSLVVATELLPKLEQLLILLQKM</sequence>
<dbReference type="GO" id="GO:0004672">
    <property type="term" value="F:protein kinase activity"/>
    <property type="evidence" value="ECO:0007669"/>
    <property type="project" value="UniProtKB-ARBA"/>
</dbReference>
<dbReference type="STRING" id="1167006.UWK_02998"/>
<dbReference type="EMBL" id="CP003985">
    <property type="protein sequence ID" value="AGF79527.1"/>
    <property type="molecule type" value="Genomic_DNA"/>
</dbReference>
<dbReference type="PROSITE" id="PS50894">
    <property type="entry name" value="HPT"/>
    <property type="match status" value="1"/>
</dbReference>
<dbReference type="InterPro" id="IPR036641">
    <property type="entry name" value="HPT_dom_sf"/>
</dbReference>
<reference evidence="4" key="1">
    <citation type="journal article" date="2013" name="Stand. Genomic Sci.">
        <title>Complete genome sequence of Desulfocapsa sulfexigens, a marine deltaproteobacterium specialized in disproportionating inorganic sulfur compounds.</title>
        <authorList>
            <person name="Finster K.W."/>
            <person name="Kjeldsen K.U."/>
            <person name="Kube M."/>
            <person name="Reinhardt R."/>
            <person name="Mussmann M."/>
            <person name="Amann R."/>
            <person name="Schreiber L."/>
        </authorList>
    </citation>
    <scope>NUCLEOTIDE SEQUENCE [LARGE SCALE GENOMIC DNA]</scope>
    <source>
        <strain evidence="4">DSM 10523 / SB164P1</strain>
    </source>
</reference>
<dbReference type="AlphaFoldDB" id="M1PD43"/>
<accession>M1PD43</accession>
<keyword evidence="4" id="KW-1185">Reference proteome</keyword>
<keyword evidence="1" id="KW-0597">Phosphoprotein</keyword>
<dbReference type="Pfam" id="PF01627">
    <property type="entry name" value="Hpt"/>
    <property type="match status" value="1"/>
</dbReference>
<dbReference type="OrthoDB" id="5432632at2"/>
<dbReference type="Gene3D" id="1.20.120.160">
    <property type="entry name" value="HPT domain"/>
    <property type="match status" value="1"/>
</dbReference>
<dbReference type="eggNOG" id="COG2198">
    <property type="taxonomic scope" value="Bacteria"/>
</dbReference>
<dbReference type="KEGG" id="dsf:UWK_02998"/>
<evidence type="ECO:0000259" key="2">
    <source>
        <dbReference type="PROSITE" id="PS50894"/>
    </source>
</evidence>
<dbReference type="RefSeq" id="WP_015405211.1">
    <property type="nucleotide sequence ID" value="NC_020304.1"/>
</dbReference>
<dbReference type="InterPro" id="IPR008207">
    <property type="entry name" value="Sig_transdc_His_kin_Hpt_dom"/>
</dbReference>
<proteinExistence type="predicted"/>
<evidence type="ECO:0000313" key="4">
    <source>
        <dbReference type="Proteomes" id="UP000011721"/>
    </source>
</evidence>
<protein>
    <submittedName>
        <fullName evidence="3">HPt domain-containing protein</fullName>
    </submittedName>
</protein>